<gene>
    <name evidence="2" type="ORF">NEMVEDRAFT_v1g232621</name>
</gene>
<evidence type="ECO:0000256" key="1">
    <source>
        <dbReference type="SAM" id="MobiDB-lite"/>
    </source>
</evidence>
<dbReference type="InParanoid" id="A7S2R7"/>
<dbReference type="Proteomes" id="UP000001593">
    <property type="component" value="Unassembled WGS sequence"/>
</dbReference>
<dbReference type="HOGENOM" id="CLU_1157632_0_0_1"/>
<sequence>MWANGEQPNQWWPMSYGFPNPNPTQDASADWAAKAAMWAQQRMAQEEMAKQHQQYYATMQTAPPPLPTEAVPDGPPGEHPDLPPPPGESFEAVKPKPVSDTVAMTTDNLETVAMEDDPPEEDTPVEPSVTRLDYNHGQPVIPEVGPPPPLPGMQTFDHNHGYTPAPAVQPYGHMPAQRFDYGHQSGSQWYDYSAYHGEYMAMEQPLPVHHKEMKAERPQMPSAMDFSSMSGEYVMFKMTM</sequence>
<feature type="region of interest" description="Disordered" evidence="1">
    <location>
        <begin position="1"/>
        <end position="30"/>
    </location>
</feature>
<accession>A7S2R7</accession>
<organism evidence="2 3">
    <name type="scientific">Nematostella vectensis</name>
    <name type="common">Starlet sea anemone</name>
    <dbReference type="NCBI Taxonomy" id="45351"/>
    <lineage>
        <taxon>Eukaryota</taxon>
        <taxon>Metazoa</taxon>
        <taxon>Cnidaria</taxon>
        <taxon>Anthozoa</taxon>
        <taxon>Hexacorallia</taxon>
        <taxon>Actiniaria</taxon>
        <taxon>Edwardsiidae</taxon>
        <taxon>Nematostella</taxon>
    </lineage>
</organism>
<dbReference type="AlphaFoldDB" id="A7S2R7"/>
<dbReference type="EMBL" id="DS469570">
    <property type="protein sequence ID" value="EDO41971.1"/>
    <property type="molecule type" value="Genomic_DNA"/>
</dbReference>
<dbReference type="KEGG" id="nve:5513782"/>
<name>A7S2R7_NEMVE</name>
<proteinExistence type="predicted"/>
<feature type="compositionally biased region" description="Polar residues" evidence="1">
    <location>
        <begin position="1"/>
        <end position="12"/>
    </location>
</feature>
<dbReference type="STRING" id="45351.A7S2R7"/>
<protein>
    <submittedName>
        <fullName evidence="2">Uncharacterized protein</fullName>
    </submittedName>
</protein>
<evidence type="ECO:0000313" key="3">
    <source>
        <dbReference type="Proteomes" id="UP000001593"/>
    </source>
</evidence>
<feature type="region of interest" description="Disordered" evidence="1">
    <location>
        <begin position="43"/>
        <end position="97"/>
    </location>
</feature>
<keyword evidence="3" id="KW-1185">Reference proteome</keyword>
<feature type="compositionally biased region" description="Pro residues" evidence="1">
    <location>
        <begin position="62"/>
        <end position="75"/>
    </location>
</feature>
<evidence type="ECO:0000313" key="2">
    <source>
        <dbReference type="EMBL" id="EDO41971.1"/>
    </source>
</evidence>
<feature type="compositionally biased region" description="Polar residues" evidence="1">
    <location>
        <begin position="52"/>
        <end position="61"/>
    </location>
</feature>
<reference evidence="2 3" key="1">
    <citation type="journal article" date="2007" name="Science">
        <title>Sea anemone genome reveals ancestral eumetazoan gene repertoire and genomic organization.</title>
        <authorList>
            <person name="Putnam N.H."/>
            <person name="Srivastava M."/>
            <person name="Hellsten U."/>
            <person name="Dirks B."/>
            <person name="Chapman J."/>
            <person name="Salamov A."/>
            <person name="Terry A."/>
            <person name="Shapiro H."/>
            <person name="Lindquist E."/>
            <person name="Kapitonov V.V."/>
            <person name="Jurka J."/>
            <person name="Genikhovich G."/>
            <person name="Grigoriev I.V."/>
            <person name="Lucas S.M."/>
            <person name="Steele R.E."/>
            <person name="Finnerty J.R."/>
            <person name="Technau U."/>
            <person name="Martindale M.Q."/>
            <person name="Rokhsar D.S."/>
        </authorList>
    </citation>
    <scope>NUCLEOTIDE SEQUENCE [LARGE SCALE GENOMIC DNA]</scope>
    <source>
        <strain evidence="3">CH2 X CH6</strain>
    </source>
</reference>